<dbReference type="Pfam" id="PF22936">
    <property type="entry name" value="Pol_BBD"/>
    <property type="match status" value="1"/>
</dbReference>
<feature type="region of interest" description="Disordered" evidence="2">
    <location>
        <begin position="373"/>
        <end position="398"/>
    </location>
</feature>
<evidence type="ECO:0000259" key="3">
    <source>
        <dbReference type="Pfam" id="PF07727"/>
    </source>
</evidence>
<feature type="region of interest" description="Disordered" evidence="2">
    <location>
        <begin position="285"/>
        <end position="358"/>
    </location>
</feature>
<dbReference type="Pfam" id="PF14223">
    <property type="entry name" value="Retrotran_gag_2"/>
    <property type="match status" value="1"/>
</dbReference>
<dbReference type="GO" id="GO:0004190">
    <property type="term" value="F:aspartic-type endopeptidase activity"/>
    <property type="evidence" value="ECO:0007669"/>
    <property type="project" value="UniProtKB-KW"/>
</dbReference>
<keyword evidence="7" id="KW-0695">RNA-directed DNA polymerase</keyword>
<dbReference type="InterPro" id="IPR013103">
    <property type="entry name" value="RVT_2"/>
</dbReference>
<reference evidence="7" key="1">
    <citation type="journal article" date="2019" name="Sci. Rep.">
        <title>Draft genome of Tanacetum cinerariifolium, the natural source of mosquito coil.</title>
        <authorList>
            <person name="Yamashiro T."/>
            <person name="Shiraishi A."/>
            <person name="Satake H."/>
            <person name="Nakayama K."/>
        </authorList>
    </citation>
    <scope>NUCLEOTIDE SEQUENCE</scope>
</reference>
<evidence type="ECO:0000256" key="2">
    <source>
        <dbReference type="SAM" id="MobiDB-lite"/>
    </source>
</evidence>
<keyword evidence="1" id="KW-0645">Protease</keyword>
<dbReference type="GO" id="GO:0003964">
    <property type="term" value="F:RNA-directed DNA polymerase activity"/>
    <property type="evidence" value="ECO:0007669"/>
    <property type="project" value="UniProtKB-KW"/>
</dbReference>
<dbReference type="SUPFAM" id="SSF56672">
    <property type="entry name" value="DNA/RNA polymerases"/>
    <property type="match status" value="1"/>
</dbReference>
<organism evidence="7">
    <name type="scientific">Tanacetum cinerariifolium</name>
    <name type="common">Dalmatian daisy</name>
    <name type="synonym">Chrysanthemum cinerariifolium</name>
    <dbReference type="NCBI Taxonomy" id="118510"/>
    <lineage>
        <taxon>Eukaryota</taxon>
        <taxon>Viridiplantae</taxon>
        <taxon>Streptophyta</taxon>
        <taxon>Embryophyta</taxon>
        <taxon>Tracheophyta</taxon>
        <taxon>Spermatophyta</taxon>
        <taxon>Magnoliopsida</taxon>
        <taxon>eudicotyledons</taxon>
        <taxon>Gunneridae</taxon>
        <taxon>Pentapetalae</taxon>
        <taxon>asterids</taxon>
        <taxon>campanulids</taxon>
        <taxon>Asterales</taxon>
        <taxon>Asteraceae</taxon>
        <taxon>Asteroideae</taxon>
        <taxon>Anthemideae</taxon>
        <taxon>Anthemidinae</taxon>
        <taxon>Tanacetum</taxon>
    </lineage>
</organism>
<dbReference type="InterPro" id="IPR043502">
    <property type="entry name" value="DNA/RNA_pol_sf"/>
</dbReference>
<dbReference type="CDD" id="cd09272">
    <property type="entry name" value="RNase_HI_RT_Ty1"/>
    <property type="match status" value="1"/>
</dbReference>
<dbReference type="InterPro" id="IPR025724">
    <property type="entry name" value="GAG-pre-integrase_dom"/>
</dbReference>
<feature type="domain" description="Retrovirus-related Pol polyprotein from transposon TNT 1-94-like beta-barrel" evidence="5">
    <location>
        <begin position="448"/>
        <end position="507"/>
    </location>
</feature>
<dbReference type="InterPro" id="IPR054722">
    <property type="entry name" value="PolX-like_BBD"/>
</dbReference>
<keyword evidence="1" id="KW-0064">Aspartyl protease</keyword>
<feature type="domain" description="Retroviral polymerase SH3-like" evidence="6">
    <location>
        <begin position="702"/>
        <end position="749"/>
    </location>
</feature>
<name>A0A6L2JHY8_TANCI</name>
<dbReference type="Pfam" id="PF25597">
    <property type="entry name" value="SH3_retrovirus"/>
    <property type="match status" value="1"/>
</dbReference>
<evidence type="ECO:0000259" key="6">
    <source>
        <dbReference type="Pfam" id="PF25597"/>
    </source>
</evidence>
<dbReference type="PANTHER" id="PTHR11439:SF495">
    <property type="entry name" value="REVERSE TRANSCRIPTASE, RNA-DEPENDENT DNA POLYMERASE-RELATED"/>
    <property type="match status" value="1"/>
</dbReference>
<accession>A0A6L2JHY8</accession>
<keyword evidence="7" id="KW-0808">Transferase</keyword>
<keyword evidence="1" id="KW-0378">Hydrolase</keyword>
<feature type="compositionally biased region" description="Low complexity" evidence="2">
    <location>
        <begin position="378"/>
        <end position="387"/>
    </location>
</feature>
<evidence type="ECO:0000313" key="7">
    <source>
        <dbReference type="EMBL" id="GEU36628.1"/>
    </source>
</evidence>
<evidence type="ECO:0000256" key="1">
    <source>
        <dbReference type="ARBA" id="ARBA00022750"/>
    </source>
</evidence>
<dbReference type="Pfam" id="PF13976">
    <property type="entry name" value="gag_pre-integrs"/>
    <property type="match status" value="1"/>
</dbReference>
<dbReference type="EMBL" id="BKCJ010000831">
    <property type="protein sequence ID" value="GEU36628.1"/>
    <property type="molecule type" value="Genomic_DNA"/>
</dbReference>
<dbReference type="InterPro" id="IPR057670">
    <property type="entry name" value="SH3_retrovirus"/>
</dbReference>
<keyword evidence="7" id="KW-0548">Nucleotidyltransferase</keyword>
<dbReference type="Pfam" id="PF07727">
    <property type="entry name" value="RVT_2"/>
    <property type="match status" value="1"/>
</dbReference>
<dbReference type="PANTHER" id="PTHR11439">
    <property type="entry name" value="GAG-POL-RELATED RETROTRANSPOSON"/>
    <property type="match status" value="1"/>
</dbReference>
<proteinExistence type="predicted"/>
<evidence type="ECO:0000259" key="5">
    <source>
        <dbReference type="Pfam" id="PF22936"/>
    </source>
</evidence>
<feature type="domain" description="GAG-pre-integrase" evidence="4">
    <location>
        <begin position="542"/>
        <end position="615"/>
    </location>
</feature>
<feature type="region of interest" description="Disordered" evidence="2">
    <location>
        <begin position="820"/>
        <end position="846"/>
    </location>
</feature>
<gene>
    <name evidence="7" type="ORF">Tci_008606</name>
</gene>
<evidence type="ECO:0000259" key="4">
    <source>
        <dbReference type="Pfam" id="PF13976"/>
    </source>
</evidence>
<feature type="compositionally biased region" description="Polar residues" evidence="2">
    <location>
        <begin position="834"/>
        <end position="846"/>
    </location>
</feature>
<feature type="compositionally biased region" description="Polar residues" evidence="2">
    <location>
        <begin position="305"/>
        <end position="318"/>
    </location>
</feature>
<feature type="domain" description="Reverse transcriptase Ty1/copia-type" evidence="3">
    <location>
        <begin position="1034"/>
        <end position="1118"/>
    </location>
</feature>
<protein>
    <submittedName>
        <fullName evidence="7">Putative reverse transcriptase, RNA-dependent DNA polymerase</fullName>
    </submittedName>
</protein>
<comment type="caution">
    <text evidence="7">The sequence shown here is derived from an EMBL/GenBank/DDBJ whole genome shotgun (WGS) entry which is preliminary data.</text>
</comment>
<sequence>MDHQYPTVAKIPVLDTGKFEQWQLWIQQYLQHEHYALWEATKKRKKNILKQQYGNFKAEGSETLEQTFNKLQVIVSQLQFMDVEVEKDDLNQKFLTSLAPELLMHTIVWRNRNDLDTMSLDDLYNISSGDEDGNTACVPTASTTVPTASASVATISQDTASTYIASQSSDKFWKKTGKKISIQGSDVVGAPRSQERERKDIYRQGSRAEEKTPKALMAIDGVGYDWSYMENEGEDHALVANAEALTEFALMVNTKSKELETLKLEKDGVDGKLAGLLKASKNLDNLIKSQRPMPTIKSTSEEGQNKNSSTSEDVTSPITPKPFVKKRVQRETTRSQNHAYMSPSHRSAGHRPHGPSINPMRPNMNVKTQYEGPWVPTVNRNNPPVNRKFSTGRRNFPTVNRKFPTVSRKFTTGSTKIHTADIGRKGKAVKPSACWIWKRTQNLSNKGNISYLSNFEPFHGGYVSFVQGGCKITGKGTIKIGKLEFKNVYFVKDLKYNLFSVSQICDNKNSVLFTESECIVLGRDFKLLDDANILLRTPRQHNMYSIDLNNIVPHKDLTCLVAKASADECILWHRRLGHLNVKTMNKLVRHNLVRGLPTNSFDNDHTCTACLKGKQHKASFVTDDFSRFTWTFFLRTKDETSDILKKFITEIENLKDLKVKIIRVLVNKSQNKTPYELFNGRTPTIGFLKPFGYHVMILNTLDNLGKFEAKRDEGYFIRYLMSSKAFRVFNKRTRRVEENLHVEFLENKAIEKGAGPNWLFDIDSLTKSMNYVPVDAGTNSTNFLGTKDAANQEVKKDVPSLRYIALPNWVHDALLESSSSKLQDESNTKVPKGSRNSNPTASISNPLADQIETLIVESPIPINSSPVPTACLNDSPEPSSEARLISKRVANQEETPSLDNILLLTNRFEDILGVESSTDEAIGVEADVSNMDTSITASPTLTLRILKDHPKSQIIGPVDTPIQTRHKSKVVEEQKPKNVSDALQDPSWVEAMQEELLQFKIQNVWTLVDCPKGVRPIGTKWILKNKKDDRGIIEAIRLFLAYASFMGFTVYQMDVKGAFLYGTIDEEVYVMQPPRFHDPEFPAKVYKVEKAMCGLHQAPKAWYGTLSKYLLMNGFQRGELNFFLGLQVLQKEDGIFLSHDKYVGDILKKFRNLDVRSSNTPIDKENPWGKDGTRKDVDLHLYRSMIRSLMYLTASRPNIMFVICACARHQVTPKECHLHAVKRIFRYLKGHPKLGLWYPKESPFDLVAYSDSDYGGATQDRKSTTRGSQFLGRRLILWQCKKQIIVAISTTKAEYVATASCCGQVLWIPNLYSESAA</sequence>